<keyword evidence="1" id="KW-1133">Transmembrane helix</keyword>
<gene>
    <name evidence="2" type="ordered locus">Clos_0778</name>
</gene>
<reference evidence="3" key="1">
    <citation type="submission" date="2007-10" db="EMBL/GenBank/DDBJ databases">
        <title>Complete genome of Alkaliphilus oremlandii OhILAs.</title>
        <authorList>
            <person name="Copeland A."/>
            <person name="Lucas S."/>
            <person name="Lapidus A."/>
            <person name="Barry K."/>
            <person name="Detter J.C."/>
            <person name="Glavina del Rio T."/>
            <person name="Hammon N."/>
            <person name="Israni S."/>
            <person name="Dalin E."/>
            <person name="Tice H."/>
            <person name="Pitluck S."/>
            <person name="Chain P."/>
            <person name="Malfatti S."/>
            <person name="Shin M."/>
            <person name="Vergez L."/>
            <person name="Schmutz J."/>
            <person name="Larimer F."/>
            <person name="Land M."/>
            <person name="Hauser L."/>
            <person name="Kyrpides N."/>
            <person name="Mikhailova N."/>
            <person name="Stolz J.F."/>
            <person name="Dawson A."/>
            <person name="Fisher E."/>
            <person name="Crable B."/>
            <person name="Perera E."/>
            <person name="Lisak J."/>
            <person name="Ranganathan M."/>
            <person name="Basu P."/>
            <person name="Richardson P."/>
        </authorList>
    </citation>
    <scope>NUCLEOTIDE SEQUENCE [LARGE SCALE GENOMIC DNA]</scope>
    <source>
        <strain evidence="3">OhILAs</strain>
    </source>
</reference>
<dbReference type="eggNOG" id="ENOG5032IZ0">
    <property type="taxonomic scope" value="Bacteria"/>
</dbReference>
<feature type="transmembrane region" description="Helical" evidence="1">
    <location>
        <begin position="121"/>
        <end position="140"/>
    </location>
</feature>
<evidence type="ECO:0000313" key="2">
    <source>
        <dbReference type="EMBL" id="ABW18329.1"/>
    </source>
</evidence>
<feature type="transmembrane region" description="Helical" evidence="1">
    <location>
        <begin position="32"/>
        <end position="55"/>
    </location>
</feature>
<dbReference type="OrthoDB" id="2194309at2"/>
<keyword evidence="3" id="KW-1185">Reference proteome</keyword>
<dbReference type="EMBL" id="CP000853">
    <property type="protein sequence ID" value="ABW18329.1"/>
    <property type="molecule type" value="Genomic_DNA"/>
</dbReference>
<feature type="transmembrane region" description="Helical" evidence="1">
    <location>
        <begin position="90"/>
        <end position="109"/>
    </location>
</feature>
<dbReference type="RefSeq" id="WP_012158641.1">
    <property type="nucleotide sequence ID" value="NC_009922.1"/>
</dbReference>
<proteinExistence type="predicted"/>
<dbReference type="AlphaFoldDB" id="A8MEK0"/>
<protein>
    <submittedName>
        <fullName evidence="2">Uncharacterized protein</fullName>
    </submittedName>
</protein>
<dbReference type="Proteomes" id="UP000000269">
    <property type="component" value="Chromosome"/>
</dbReference>
<evidence type="ECO:0000313" key="3">
    <source>
        <dbReference type="Proteomes" id="UP000000269"/>
    </source>
</evidence>
<organism evidence="2 3">
    <name type="scientific">Alkaliphilus oremlandii (strain OhILAs)</name>
    <name type="common">Clostridium oremlandii (strain OhILAs)</name>
    <dbReference type="NCBI Taxonomy" id="350688"/>
    <lineage>
        <taxon>Bacteria</taxon>
        <taxon>Bacillati</taxon>
        <taxon>Bacillota</taxon>
        <taxon>Clostridia</taxon>
        <taxon>Peptostreptococcales</taxon>
        <taxon>Natronincolaceae</taxon>
        <taxon>Alkaliphilus</taxon>
    </lineage>
</organism>
<keyword evidence="1" id="KW-0472">Membrane</keyword>
<feature type="transmembrane region" description="Helical" evidence="1">
    <location>
        <begin position="7"/>
        <end position="26"/>
    </location>
</feature>
<name>A8MEK0_ALKOO</name>
<accession>A8MEK0</accession>
<evidence type="ECO:0000256" key="1">
    <source>
        <dbReference type="SAM" id="Phobius"/>
    </source>
</evidence>
<dbReference type="STRING" id="350688.Clos_0778"/>
<keyword evidence="1" id="KW-0812">Transmembrane</keyword>
<dbReference type="HOGENOM" id="CLU_147822_0_0_9"/>
<dbReference type="KEGG" id="aoe:Clos_0778"/>
<sequence length="147" mass="16742">MKRRKVIEGLVSLLVGITCLIHALLFKTKLTSLLSGFAGAGISSGTVILWKHYYWSKPENRSKHKEKLENENIELYDERKTMLRDKSGRYAYIVGLITLSISIVIFSILGSLEITADTRLIVLYLGGLLVFEYIIGIIIYKRLSKKY</sequence>